<proteinExistence type="predicted"/>
<gene>
    <name evidence="2" type="ORF">AAY24_07145</name>
</gene>
<dbReference type="InterPro" id="IPR011044">
    <property type="entry name" value="Quino_amine_DH_bsu"/>
</dbReference>
<organism evidence="2 3">
    <name type="scientific">Sedimenticola thiotaurini</name>
    <dbReference type="NCBI Taxonomy" id="1543721"/>
    <lineage>
        <taxon>Bacteria</taxon>
        <taxon>Pseudomonadati</taxon>
        <taxon>Pseudomonadota</taxon>
        <taxon>Gammaproteobacteria</taxon>
        <taxon>Chromatiales</taxon>
        <taxon>Sedimenticolaceae</taxon>
        <taxon>Sedimenticola</taxon>
    </lineage>
</organism>
<evidence type="ECO:0008006" key="4">
    <source>
        <dbReference type="Google" id="ProtNLM"/>
    </source>
</evidence>
<dbReference type="InterPro" id="IPR015943">
    <property type="entry name" value="WD40/YVTN_repeat-like_dom_sf"/>
</dbReference>
<dbReference type="RefSeq" id="WP_046859103.1">
    <property type="nucleotide sequence ID" value="NZ_CP011412.1"/>
</dbReference>
<protein>
    <recommendedName>
        <fullName evidence="4">DUF1513 domain-containing protein</fullName>
    </recommendedName>
</protein>
<dbReference type="KEGG" id="seds:AAY24_07145"/>
<dbReference type="PROSITE" id="PS51318">
    <property type="entry name" value="TAT"/>
    <property type="match status" value="1"/>
</dbReference>
<evidence type="ECO:0000313" key="3">
    <source>
        <dbReference type="Proteomes" id="UP000034410"/>
    </source>
</evidence>
<dbReference type="PATRIC" id="fig|1543721.4.peg.1482"/>
<feature type="signal peptide" evidence="1">
    <location>
        <begin position="1"/>
        <end position="25"/>
    </location>
</feature>
<dbReference type="EMBL" id="CP011412">
    <property type="protein sequence ID" value="AKH20167.1"/>
    <property type="molecule type" value="Genomic_DNA"/>
</dbReference>
<dbReference type="SUPFAM" id="SSF50969">
    <property type="entry name" value="YVTN repeat-like/Quinoprotein amine dehydrogenase"/>
    <property type="match status" value="1"/>
</dbReference>
<dbReference type="InterPro" id="IPR008311">
    <property type="entry name" value="UCP028101"/>
</dbReference>
<dbReference type="Gene3D" id="2.130.10.10">
    <property type="entry name" value="YVTN repeat-like/Quinoprotein amine dehydrogenase"/>
    <property type="match status" value="1"/>
</dbReference>
<name>A0A0F7JX22_9GAMM</name>
<dbReference type="PIRSF" id="PIRSF028101">
    <property type="entry name" value="UCP028101"/>
    <property type="match status" value="1"/>
</dbReference>
<evidence type="ECO:0000313" key="2">
    <source>
        <dbReference type="EMBL" id="AKH20167.1"/>
    </source>
</evidence>
<dbReference type="Proteomes" id="UP000034410">
    <property type="component" value="Chromosome"/>
</dbReference>
<keyword evidence="1" id="KW-0732">Signal</keyword>
<feature type="chain" id="PRO_5002517275" description="DUF1513 domain-containing protein" evidence="1">
    <location>
        <begin position="26"/>
        <end position="368"/>
    </location>
</feature>
<sequence>MPMDRRRFLLSAAGLPLLSVLPVAAAEPGGVRYLSASSDLDGKHYINGFDDQGRIHYSIPLESRGHGIALSPDGSKAVAVARRPGNYLVVFALQNGQVLQRLESRPDRHFYGHGLFSADGEWFYTPENDFAKGEGVIGIRDVRQGYRQVGEFSSHGIGPHEVALLSDGHTLVVANGGIQTHPDTGRAKLNLDSMVSSLSYINIRDGALLEQCRLEERHRLNSIRHLSVAPDDQVCCVMQFQGKRTQTPPLIGLHRRGEEMRLLRAPDAVQQRMRNYCGSACIDLSGEVFAVSSPRGNLVSFWRAGEGAYLGMAELQDGCGIGMGEQPGEFLLSSGEGVICRYRLVDGTMQRIASGESGYRWDNHMIRV</sequence>
<accession>A0A0F7JX22</accession>
<dbReference type="OrthoDB" id="5624218at2"/>
<evidence type="ECO:0000256" key="1">
    <source>
        <dbReference type="SAM" id="SignalP"/>
    </source>
</evidence>
<keyword evidence="3" id="KW-1185">Reference proteome</keyword>
<dbReference type="InterPro" id="IPR006311">
    <property type="entry name" value="TAT_signal"/>
</dbReference>
<dbReference type="AlphaFoldDB" id="A0A0F7JX22"/>
<reference evidence="2 3" key="1">
    <citation type="journal article" date="2015" name="Genome Announc.">
        <title>Complete Genome Sequence of Sedimenticola thiotaurini Strain SIP-G1, a Polyphosphate- and Polyhydroxyalkanoate-Accumulating Sulfur-Oxidizing Gammaproteobacterium Isolated from Salt Marsh Sediments.</title>
        <authorList>
            <person name="Flood B.E."/>
            <person name="Jones D.S."/>
            <person name="Bailey J.V."/>
        </authorList>
    </citation>
    <scope>NUCLEOTIDE SEQUENCE [LARGE SCALE GENOMIC DNA]</scope>
    <source>
        <strain evidence="2 3">SIP-G1</strain>
    </source>
</reference>
<dbReference type="Pfam" id="PF07433">
    <property type="entry name" value="DUF1513"/>
    <property type="match status" value="1"/>
</dbReference>